<dbReference type="PANTHER" id="PTHR30136:SF35">
    <property type="entry name" value="HTH-TYPE TRANSCRIPTIONAL REGULATOR RV1719"/>
    <property type="match status" value="1"/>
</dbReference>
<dbReference type="Pfam" id="PF01614">
    <property type="entry name" value="IclR_C"/>
    <property type="match status" value="1"/>
</dbReference>
<sequence>MKAENLAVVEKDMGGPRSLMRLLGLFDALARLTDGMTLAELHVVLETPKSSLLNLLRPLVAESYLIHDGVRYRLGPAIFRMSANVMAAWNFSKVLRPFMTEISEGCDETVYVGVLDVQEKVITYVDVIESAQSVRYSLSVGQRRPLYCTAAGRVLLAYAPATFIEEYLRTVPLEKRTPNTVSTKKALREELARIRETGISVSKGEWVPESAGIAVPVRAPDGQVIAAMAIGAPVERFSKRFDELQSVLLDVSRRASGSIIESREAVL</sequence>
<evidence type="ECO:0000259" key="5">
    <source>
        <dbReference type="PROSITE" id="PS51078"/>
    </source>
</evidence>
<dbReference type="PROSITE" id="PS51078">
    <property type="entry name" value="ICLR_ED"/>
    <property type="match status" value="1"/>
</dbReference>
<dbReference type="GO" id="GO:0003677">
    <property type="term" value="F:DNA binding"/>
    <property type="evidence" value="ECO:0007669"/>
    <property type="project" value="UniProtKB-KW"/>
</dbReference>
<dbReference type="GO" id="GO:0003700">
    <property type="term" value="F:DNA-binding transcription factor activity"/>
    <property type="evidence" value="ECO:0007669"/>
    <property type="project" value="TreeGrafter"/>
</dbReference>
<dbReference type="GO" id="GO:0045892">
    <property type="term" value="P:negative regulation of DNA-templated transcription"/>
    <property type="evidence" value="ECO:0007669"/>
    <property type="project" value="TreeGrafter"/>
</dbReference>
<gene>
    <name evidence="6" type="ORF">C798_15075</name>
</gene>
<dbReference type="Proteomes" id="UP000501648">
    <property type="component" value="Chromosome"/>
</dbReference>
<evidence type="ECO:0000313" key="7">
    <source>
        <dbReference type="Proteomes" id="UP000501648"/>
    </source>
</evidence>
<dbReference type="InterPro" id="IPR029016">
    <property type="entry name" value="GAF-like_dom_sf"/>
</dbReference>
<dbReference type="InterPro" id="IPR005471">
    <property type="entry name" value="Tscrpt_reg_IclR_N"/>
</dbReference>
<organism evidence="6 7">
    <name type="scientific">Herbaspirillum rubrisubalbicans Os34</name>
    <dbReference type="NCBI Taxonomy" id="1235827"/>
    <lineage>
        <taxon>Bacteria</taxon>
        <taxon>Pseudomonadati</taxon>
        <taxon>Pseudomonadota</taxon>
        <taxon>Betaproteobacteria</taxon>
        <taxon>Burkholderiales</taxon>
        <taxon>Oxalobacteraceae</taxon>
        <taxon>Herbaspirillum</taxon>
    </lineage>
</organism>
<dbReference type="AlphaFoldDB" id="A0A6M3ZVI7"/>
<dbReference type="SUPFAM" id="SSF46785">
    <property type="entry name" value="Winged helix' DNA-binding domain"/>
    <property type="match status" value="1"/>
</dbReference>
<dbReference type="InterPro" id="IPR036388">
    <property type="entry name" value="WH-like_DNA-bd_sf"/>
</dbReference>
<keyword evidence="2" id="KW-0238">DNA-binding</keyword>
<evidence type="ECO:0000256" key="3">
    <source>
        <dbReference type="ARBA" id="ARBA00023163"/>
    </source>
</evidence>
<accession>A0A6M3ZVI7</accession>
<dbReference type="InterPro" id="IPR050707">
    <property type="entry name" value="HTH_MetabolicPath_Reg"/>
</dbReference>
<evidence type="ECO:0000256" key="1">
    <source>
        <dbReference type="ARBA" id="ARBA00023015"/>
    </source>
</evidence>
<feature type="domain" description="HTH iclR-type" evidence="4">
    <location>
        <begin position="16"/>
        <end position="76"/>
    </location>
</feature>
<reference evidence="6 7" key="1">
    <citation type="journal article" date="2012" name="J. Bacteriol.">
        <title>Genome sequence of the pathogenic Herbaspirillum seropedicae strain Os34, isolated from rice roots.</title>
        <authorList>
            <person name="Ye W."/>
            <person name="Ye S."/>
            <person name="Liu J."/>
            <person name="Chang S."/>
            <person name="Chen M."/>
            <person name="Zhu B."/>
            <person name="Guo L."/>
            <person name="An Q."/>
        </authorList>
    </citation>
    <scope>NUCLEOTIDE SEQUENCE [LARGE SCALE GENOMIC DNA]</scope>
    <source>
        <strain evidence="6 7">Os34</strain>
    </source>
</reference>
<dbReference type="EMBL" id="CP008956">
    <property type="protein sequence ID" value="QJQ01512.1"/>
    <property type="molecule type" value="Genomic_DNA"/>
</dbReference>
<dbReference type="PROSITE" id="PS51077">
    <property type="entry name" value="HTH_ICLR"/>
    <property type="match status" value="1"/>
</dbReference>
<dbReference type="Gene3D" id="1.10.10.10">
    <property type="entry name" value="Winged helix-like DNA-binding domain superfamily/Winged helix DNA-binding domain"/>
    <property type="match status" value="1"/>
</dbReference>
<evidence type="ECO:0000256" key="2">
    <source>
        <dbReference type="ARBA" id="ARBA00023125"/>
    </source>
</evidence>
<dbReference type="InterPro" id="IPR014757">
    <property type="entry name" value="Tscrpt_reg_IclR_C"/>
</dbReference>
<dbReference type="Gene3D" id="3.30.450.40">
    <property type="match status" value="1"/>
</dbReference>
<dbReference type="Pfam" id="PF09339">
    <property type="entry name" value="HTH_IclR"/>
    <property type="match status" value="1"/>
</dbReference>
<evidence type="ECO:0000259" key="4">
    <source>
        <dbReference type="PROSITE" id="PS51077"/>
    </source>
</evidence>
<dbReference type="SUPFAM" id="SSF55781">
    <property type="entry name" value="GAF domain-like"/>
    <property type="match status" value="1"/>
</dbReference>
<dbReference type="RefSeq" id="WP_017450422.1">
    <property type="nucleotide sequence ID" value="NZ_CP008956.1"/>
</dbReference>
<keyword evidence="1" id="KW-0805">Transcription regulation</keyword>
<name>A0A6M3ZVI7_9BURK</name>
<feature type="domain" description="IclR-ED" evidence="5">
    <location>
        <begin position="77"/>
        <end position="265"/>
    </location>
</feature>
<dbReference type="PANTHER" id="PTHR30136">
    <property type="entry name" value="HELIX-TURN-HELIX TRANSCRIPTIONAL REGULATOR, ICLR FAMILY"/>
    <property type="match status" value="1"/>
</dbReference>
<keyword evidence="3" id="KW-0804">Transcription</keyword>
<dbReference type="InterPro" id="IPR036390">
    <property type="entry name" value="WH_DNA-bd_sf"/>
</dbReference>
<proteinExistence type="predicted"/>
<dbReference type="SMART" id="SM00346">
    <property type="entry name" value="HTH_ICLR"/>
    <property type="match status" value="1"/>
</dbReference>
<protein>
    <submittedName>
        <fullName evidence="6">IclR family transcriptional regulator</fullName>
    </submittedName>
</protein>
<evidence type="ECO:0000313" key="6">
    <source>
        <dbReference type="EMBL" id="QJQ01512.1"/>
    </source>
</evidence>